<dbReference type="EMBL" id="JAGDYL010000003">
    <property type="protein sequence ID" value="MBO1804186.1"/>
    <property type="molecule type" value="Genomic_DNA"/>
</dbReference>
<name>A0A939RXT6_9MICO</name>
<dbReference type="InterPro" id="IPR042070">
    <property type="entry name" value="PucR_C-HTH_sf"/>
</dbReference>
<dbReference type="InterPro" id="IPR051448">
    <property type="entry name" value="CdaR-like_regulators"/>
</dbReference>
<feature type="domain" description="PucR C-terminal helix-turn-helix" evidence="1">
    <location>
        <begin position="326"/>
        <end position="374"/>
    </location>
</feature>
<comment type="caution">
    <text evidence="2">The sequence shown here is derived from an EMBL/GenBank/DDBJ whole genome shotgun (WGS) entry which is preliminary data.</text>
</comment>
<proteinExistence type="predicted"/>
<keyword evidence="3" id="KW-1185">Reference proteome</keyword>
<dbReference type="PANTHER" id="PTHR33744">
    <property type="entry name" value="CARBOHYDRATE DIACID REGULATOR"/>
    <property type="match status" value="1"/>
</dbReference>
<dbReference type="PANTHER" id="PTHR33744:SF1">
    <property type="entry name" value="DNA-BINDING TRANSCRIPTIONAL ACTIVATOR ADER"/>
    <property type="match status" value="1"/>
</dbReference>
<dbReference type="Proteomes" id="UP000664398">
    <property type="component" value="Unassembled WGS sequence"/>
</dbReference>
<dbReference type="RefSeq" id="WP_208044675.1">
    <property type="nucleotide sequence ID" value="NZ_JAGDYL010000003.1"/>
</dbReference>
<evidence type="ECO:0000313" key="2">
    <source>
        <dbReference type="EMBL" id="MBO1804186.1"/>
    </source>
</evidence>
<reference evidence="2" key="1">
    <citation type="submission" date="2021-03" db="EMBL/GenBank/DDBJ databases">
        <title>Leucobacter chromiisoli sp. nov., isolated from chromium-containing soil of chemical plant.</title>
        <authorList>
            <person name="Xu Z."/>
        </authorList>
    </citation>
    <scope>NUCLEOTIDE SEQUENCE</scope>
    <source>
        <strain evidence="2">A2</strain>
    </source>
</reference>
<accession>A0A939RXT6</accession>
<evidence type="ECO:0000313" key="3">
    <source>
        <dbReference type="Proteomes" id="UP000664398"/>
    </source>
</evidence>
<dbReference type="Gene3D" id="1.10.10.2840">
    <property type="entry name" value="PucR C-terminal helix-turn-helix domain"/>
    <property type="match status" value="1"/>
</dbReference>
<dbReference type="AlphaFoldDB" id="A0A939RXT6"/>
<gene>
    <name evidence="2" type="ORF">J4H91_02485</name>
</gene>
<sequence length="398" mass="43028">MQNTLVDEVQLLIDRLATRLQQSIAIDARDGELIAVSRHFGDADPYRMHLLLHRTMPPGARDYFSSFVRDLSGSAPVRVPGNPQMSIEPRWCYPVGDGLAYLWIIDRGVHLPGDEIERYCRQLAMILEERTTAQDGDSTGVGTAGWLRELVLGREAATPEPEAGRLFAVMAYCASGEEHDSLHELLKRALRPASLCGLSTATVLDADGFAVAVLAGEGDDGIVDRGALEWVRTEGTRSMREIGLDRGAGLAGLASASELRALYARAAISAVLCRELYRSEPVVGWSRVAGLAAAVAPAQPPHAIEESRTGALAAALRDPESFAFDTVGALLRSDQETGPAALLHVHRTTVNYRLHQLADATGIDLAVPSDRFLAFVEWLRVALEREIPADLMAAAHAV</sequence>
<evidence type="ECO:0000259" key="1">
    <source>
        <dbReference type="Pfam" id="PF13556"/>
    </source>
</evidence>
<dbReference type="Pfam" id="PF13556">
    <property type="entry name" value="HTH_30"/>
    <property type="match status" value="1"/>
</dbReference>
<organism evidence="2 3">
    <name type="scientific">Leucobacter ruminantium</name>
    <dbReference type="NCBI Taxonomy" id="1289170"/>
    <lineage>
        <taxon>Bacteria</taxon>
        <taxon>Bacillati</taxon>
        <taxon>Actinomycetota</taxon>
        <taxon>Actinomycetes</taxon>
        <taxon>Micrococcales</taxon>
        <taxon>Microbacteriaceae</taxon>
        <taxon>Leucobacter</taxon>
    </lineage>
</organism>
<protein>
    <submittedName>
        <fullName evidence="2">Helix-turn-helix domain-containing protein</fullName>
    </submittedName>
</protein>
<dbReference type="InterPro" id="IPR025736">
    <property type="entry name" value="PucR_C-HTH_dom"/>
</dbReference>